<gene>
    <name evidence="1" type="ORF">NC653_035122</name>
</gene>
<organism evidence="1 2">
    <name type="scientific">Populus alba x Populus x berolinensis</name>
    <dbReference type="NCBI Taxonomy" id="444605"/>
    <lineage>
        <taxon>Eukaryota</taxon>
        <taxon>Viridiplantae</taxon>
        <taxon>Streptophyta</taxon>
        <taxon>Embryophyta</taxon>
        <taxon>Tracheophyta</taxon>
        <taxon>Spermatophyta</taxon>
        <taxon>Magnoliopsida</taxon>
        <taxon>eudicotyledons</taxon>
        <taxon>Gunneridae</taxon>
        <taxon>Pentapetalae</taxon>
        <taxon>rosids</taxon>
        <taxon>fabids</taxon>
        <taxon>Malpighiales</taxon>
        <taxon>Salicaceae</taxon>
        <taxon>Saliceae</taxon>
        <taxon>Populus</taxon>
    </lineage>
</organism>
<keyword evidence="2" id="KW-1185">Reference proteome</keyword>
<dbReference type="EMBL" id="JAQIZT010000015">
    <property type="protein sequence ID" value="KAJ6970747.1"/>
    <property type="molecule type" value="Genomic_DNA"/>
</dbReference>
<sequence>MSRSSFFTPSHSLQSKWYNSFASAISTIAKPNAMPGHFLFPAPNAMNSKLFPILIPISRIPSNCPCIDHHNSHYFCQTSIHVYIREREREHTNQKDCFDIVICEFEIS</sequence>
<name>A0AAD6PWV7_9ROSI</name>
<proteinExistence type="predicted"/>
<dbReference type="Proteomes" id="UP001164929">
    <property type="component" value="Chromosome 15"/>
</dbReference>
<protein>
    <submittedName>
        <fullName evidence="1">Uncharacterized protein</fullName>
    </submittedName>
</protein>
<accession>A0AAD6PWV7</accession>
<evidence type="ECO:0000313" key="1">
    <source>
        <dbReference type="EMBL" id="KAJ6970747.1"/>
    </source>
</evidence>
<dbReference type="AlphaFoldDB" id="A0AAD6PWV7"/>
<reference evidence="1" key="1">
    <citation type="journal article" date="2023" name="Mol. Ecol. Resour.">
        <title>Chromosome-level genome assembly of a triploid poplar Populus alba 'Berolinensis'.</title>
        <authorList>
            <person name="Chen S."/>
            <person name="Yu Y."/>
            <person name="Wang X."/>
            <person name="Wang S."/>
            <person name="Zhang T."/>
            <person name="Zhou Y."/>
            <person name="He R."/>
            <person name="Meng N."/>
            <person name="Wang Y."/>
            <person name="Liu W."/>
            <person name="Liu Z."/>
            <person name="Liu J."/>
            <person name="Guo Q."/>
            <person name="Huang H."/>
            <person name="Sederoff R.R."/>
            <person name="Wang G."/>
            <person name="Qu G."/>
            <person name="Chen S."/>
        </authorList>
    </citation>
    <scope>NUCLEOTIDE SEQUENCE</scope>
    <source>
        <strain evidence="1">SC-2020</strain>
    </source>
</reference>
<comment type="caution">
    <text evidence="1">The sequence shown here is derived from an EMBL/GenBank/DDBJ whole genome shotgun (WGS) entry which is preliminary data.</text>
</comment>
<evidence type="ECO:0000313" key="2">
    <source>
        <dbReference type="Proteomes" id="UP001164929"/>
    </source>
</evidence>